<feature type="binding site" evidence="7">
    <location>
        <position position="262"/>
    </location>
    <ligand>
        <name>Mg(2+)</name>
        <dbReference type="ChEBI" id="CHEBI:18420"/>
        <label>1</label>
    </ligand>
</feature>
<dbReference type="SUPFAM" id="SSF56219">
    <property type="entry name" value="DNase I-like"/>
    <property type="match status" value="1"/>
</dbReference>
<dbReference type="InterPro" id="IPR036691">
    <property type="entry name" value="Endo/exonu/phosph_ase_sf"/>
</dbReference>
<dbReference type="PANTHER" id="PTHR22748">
    <property type="entry name" value="AP ENDONUCLEASE"/>
    <property type="match status" value="1"/>
</dbReference>
<keyword evidence="9" id="KW-0234">DNA repair</keyword>
<evidence type="ECO:0000256" key="7">
    <source>
        <dbReference type="PIRSR" id="PIRSR604808-2"/>
    </source>
</evidence>
<feature type="active site" description="Proton donor/acceptor" evidence="6">
    <location>
        <position position="260"/>
    </location>
</feature>
<comment type="cofactor">
    <cofactor evidence="7 9">
        <name>Mg(2+)</name>
        <dbReference type="ChEBI" id="CHEBI:18420"/>
    </cofactor>
    <cofactor evidence="7 9">
        <name>Mn(2+)</name>
        <dbReference type="ChEBI" id="CHEBI:29035"/>
    </cofactor>
    <text evidence="7 9">Probably binds two magnesium or manganese ions per subunit.</text>
</comment>
<evidence type="ECO:0000256" key="4">
    <source>
        <dbReference type="ARBA" id="ARBA00022801"/>
    </source>
</evidence>
<feature type="binding site" evidence="7">
    <location>
        <position position="368"/>
    </location>
    <ligand>
        <name>Mg(2+)</name>
        <dbReference type="ChEBI" id="CHEBI:18420"/>
        <label>1</label>
    </ligand>
</feature>
<organism evidence="11 12">
    <name type="scientific">Romanomermis culicivorax</name>
    <name type="common">Nematode worm</name>
    <dbReference type="NCBI Taxonomy" id="13658"/>
    <lineage>
        <taxon>Eukaryota</taxon>
        <taxon>Metazoa</taxon>
        <taxon>Ecdysozoa</taxon>
        <taxon>Nematoda</taxon>
        <taxon>Enoplea</taxon>
        <taxon>Dorylaimia</taxon>
        <taxon>Mermithida</taxon>
        <taxon>Mermithoidea</taxon>
        <taxon>Mermithidae</taxon>
        <taxon>Romanomermis</taxon>
    </lineage>
</organism>
<dbReference type="Proteomes" id="UP000887565">
    <property type="component" value="Unplaced"/>
</dbReference>
<feature type="site" description="Interaction with DNA substrate" evidence="8">
    <location>
        <position position="369"/>
    </location>
</feature>
<dbReference type="AlphaFoldDB" id="A0A915HRU6"/>
<feature type="binding site" evidence="7">
    <location>
        <position position="48"/>
    </location>
    <ligand>
        <name>Mg(2+)</name>
        <dbReference type="ChEBI" id="CHEBI:18420"/>
        <label>1</label>
    </ligand>
</feature>
<evidence type="ECO:0000313" key="12">
    <source>
        <dbReference type="WBParaSite" id="nRc.2.0.1.t04097-RA"/>
    </source>
</evidence>
<dbReference type="GO" id="GO:0046872">
    <property type="term" value="F:metal ion binding"/>
    <property type="evidence" value="ECO:0007669"/>
    <property type="project" value="UniProtKB-KW"/>
</dbReference>
<feature type="binding site" evidence="7">
    <location>
        <position position="369"/>
    </location>
    <ligand>
        <name>Mg(2+)</name>
        <dbReference type="ChEBI" id="CHEBI:18420"/>
        <label>1</label>
    </ligand>
</feature>
<sequence length="453" mass="52115">MLHLVQQGTADATPFLHRHQNMFQNNVHPIFLLMSFKTHVIMKFLTWNVNGIRSLPNTLSNLLSSLDSDVVCLQETKLTRDALTSDVALIAGYNSYFSFCQKRAGYSGVATFVRNSHQPTAAQDVFVDTEDPHKHLRLKAAKQSADGKKPNHRPMHRSITTFFSENSNSSTSTKSSVLFNKERLNELQSEGRVVITKHKLKDQESGSIINLHVVNVYCPRNDPDRPERAQYQLDFLKLMEFSCRNIWGADKNNAIIILGDINCAHKTIDHCDPDLDFDSNPARIWLNNILIENIDDEIKIGSSDLKFIDGFRHFYPNEAKAYTCWDVRTFARQKNYGTRIDYILIDPKLARQNFVESVAHVTNFMGSDHCPVYIKLSNKLMTLSDDNRRLPDLCSINLPKFRGGKNFQQKLTNFFEFKERNVVIKRKKENPVDNEFQTEKRNTLDKNVGIIRM</sequence>
<evidence type="ECO:0000256" key="3">
    <source>
        <dbReference type="ARBA" id="ARBA00022723"/>
    </source>
</evidence>
<feature type="binding site" evidence="7">
    <location>
        <position position="260"/>
    </location>
    <ligand>
        <name>Mg(2+)</name>
        <dbReference type="ChEBI" id="CHEBI:18420"/>
        <label>1</label>
    </ligand>
</feature>
<evidence type="ECO:0000259" key="10">
    <source>
        <dbReference type="Pfam" id="PF03372"/>
    </source>
</evidence>
<dbReference type="GO" id="GO:0003906">
    <property type="term" value="F:DNA-(apurinic or apyrimidinic site) endonuclease activity"/>
    <property type="evidence" value="ECO:0007669"/>
    <property type="project" value="TreeGrafter"/>
</dbReference>
<dbReference type="GO" id="GO:0008311">
    <property type="term" value="F:double-stranded DNA 3'-5' DNA exonuclease activity"/>
    <property type="evidence" value="ECO:0007669"/>
    <property type="project" value="UniProtKB-EC"/>
</dbReference>
<evidence type="ECO:0000256" key="6">
    <source>
        <dbReference type="PIRSR" id="PIRSR604808-1"/>
    </source>
</evidence>
<dbReference type="GO" id="GO:0006284">
    <property type="term" value="P:base-excision repair"/>
    <property type="evidence" value="ECO:0007669"/>
    <property type="project" value="TreeGrafter"/>
</dbReference>
<dbReference type="GO" id="GO:0005634">
    <property type="term" value="C:nucleus"/>
    <property type="evidence" value="ECO:0007669"/>
    <property type="project" value="TreeGrafter"/>
</dbReference>
<keyword evidence="5 7" id="KW-0460">Magnesium</keyword>
<dbReference type="InterPro" id="IPR004808">
    <property type="entry name" value="AP_endonuc_1"/>
</dbReference>
<feature type="domain" description="Endonuclease/exonuclease/phosphatase" evidence="10">
    <location>
        <begin position="45"/>
        <end position="369"/>
    </location>
</feature>
<dbReference type="EC" id="3.1.-.-" evidence="9"/>
<keyword evidence="3 7" id="KW-0479">Metal-binding</keyword>
<keyword evidence="7" id="KW-0464">Manganese</keyword>
<dbReference type="InterPro" id="IPR005135">
    <property type="entry name" value="Endo/exonuclease/phosphatase"/>
</dbReference>
<dbReference type="PROSITE" id="PS51435">
    <property type="entry name" value="AP_NUCLEASE_F1_4"/>
    <property type="match status" value="1"/>
</dbReference>
<dbReference type="PANTHER" id="PTHR22748:SF4">
    <property type="entry name" value="DNA-(APURINIC OR APYRIMIDINIC SITE) ENDONUCLEASE 2"/>
    <property type="match status" value="1"/>
</dbReference>
<feature type="active site" evidence="6">
    <location>
        <position position="217"/>
    </location>
</feature>
<dbReference type="OMA" id="YTVWNTL"/>
<dbReference type="NCBIfam" id="TIGR00633">
    <property type="entry name" value="xth"/>
    <property type="match status" value="1"/>
</dbReference>
<feature type="site" description="Important for catalytic activity" evidence="8">
    <location>
        <position position="341"/>
    </location>
</feature>
<evidence type="ECO:0000313" key="11">
    <source>
        <dbReference type="Proteomes" id="UP000887565"/>
    </source>
</evidence>
<dbReference type="WBParaSite" id="nRc.2.0.1.t04097-RA">
    <property type="protein sequence ID" value="nRc.2.0.1.t04097-RA"/>
    <property type="gene ID" value="nRc.2.0.1.g04097"/>
</dbReference>
<comment type="catalytic activity">
    <reaction evidence="1">
        <text>Exonucleolytic cleavage in the 3'- to 5'-direction to yield nucleoside 5'-phosphates.</text>
        <dbReference type="EC" id="3.1.11.2"/>
    </reaction>
</comment>
<dbReference type="GO" id="GO:0008081">
    <property type="term" value="F:phosphoric diester hydrolase activity"/>
    <property type="evidence" value="ECO:0007669"/>
    <property type="project" value="TreeGrafter"/>
</dbReference>
<proteinExistence type="inferred from homology"/>
<dbReference type="Pfam" id="PF03372">
    <property type="entry name" value="Exo_endo_phos"/>
    <property type="match status" value="1"/>
</dbReference>
<evidence type="ECO:0000256" key="1">
    <source>
        <dbReference type="ARBA" id="ARBA00000493"/>
    </source>
</evidence>
<feature type="site" description="Transition state stabilizer" evidence="8">
    <location>
        <position position="262"/>
    </location>
</feature>
<keyword evidence="11" id="KW-1185">Reference proteome</keyword>
<reference evidence="12" key="1">
    <citation type="submission" date="2022-11" db="UniProtKB">
        <authorList>
            <consortium name="WormBaseParasite"/>
        </authorList>
    </citation>
    <scope>IDENTIFICATION</scope>
</reference>
<evidence type="ECO:0000256" key="8">
    <source>
        <dbReference type="PIRSR" id="PIRSR604808-3"/>
    </source>
</evidence>
<keyword evidence="9" id="KW-0227">DNA damage</keyword>
<feature type="binding site" evidence="7">
    <location>
        <position position="75"/>
    </location>
    <ligand>
        <name>Mg(2+)</name>
        <dbReference type="ChEBI" id="CHEBI:18420"/>
        <label>1</label>
    </ligand>
</feature>
<evidence type="ECO:0000256" key="9">
    <source>
        <dbReference type="RuleBase" id="RU362131"/>
    </source>
</evidence>
<evidence type="ECO:0000256" key="2">
    <source>
        <dbReference type="ARBA" id="ARBA00007092"/>
    </source>
</evidence>
<evidence type="ECO:0000256" key="5">
    <source>
        <dbReference type="ARBA" id="ARBA00022842"/>
    </source>
</evidence>
<accession>A0A915HRU6</accession>
<keyword evidence="4" id="KW-0378">Hydrolase</keyword>
<protein>
    <recommendedName>
        <fullName evidence="9">DNA-(apurinic or apyrimidinic site) endonuclease</fullName>
        <ecNumber evidence="9">3.1.-.-</ecNumber>
    </recommendedName>
</protein>
<name>A0A915HRU6_ROMCU</name>
<feature type="active site" description="Proton acceptor" evidence="6">
    <location>
        <position position="369"/>
    </location>
</feature>
<comment type="similarity">
    <text evidence="2 9">Belongs to the DNA repair enzymes AP/ExoA family.</text>
</comment>
<dbReference type="Gene3D" id="3.60.10.10">
    <property type="entry name" value="Endonuclease/exonuclease/phosphatase"/>
    <property type="match status" value="1"/>
</dbReference>